<dbReference type="RefSeq" id="WP_323330312.1">
    <property type="nucleotide sequence ID" value="NZ_JAYGIL010000014.1"/>
</dbReference>
<feature type="domain" description="HMA" evidence="1">
    <location>
        <begin position="1"/>
        <end position="68"/>
    </location>
</feature>
<dbReference type="InterPro" id="IPR006121">
    <property type="entry name" value="HMA_dom"/>
</dbReference>
<dbReference type="Proteomes" id="UP001303899">
    <property type="component" value="Unassembled WGS sequence"/>
</dbReference>
<keyword evidence="3" id="KW-1185">Reference proteome</keyword>
<evidence type="ECO:0000313" key="2">
    <source>
        <dbReference type="EMBL" id="MEA5403833.1"/>
    </source>
</evidence>
<sequence length="70" mass="7966">MEKLSFKTNINCNNCVAKVKPFLNQIENIENWQVDINNADKILSVSGEEELKAEEVIEAVQKAGFKIEKQ</sequence>
<dbReference type="PROSITE" id="PS50846">
    <property type="entry name" value="HMA_2"/>
    <property type="match status" value="1"/>
</dbReference>
<dbReference type="CDD" id="cd00371">
    <property type="entry name" value="HMA"/>
    <property type="match status" value="1"/>
</dbReference>
<dbReference type="Gene3D" id="3.30.70.100">
    <property type="match status" value="1"/>
</dbReference>
<organism evidence="2 3">
    <name type="scientific">Arcicella gelida</name>
    <dbReference type="NCBI Taxonomy" id="2984195"/>
    <lineage>
        <taxon>Bacteria</taxon>
        <taxon>Pseudomonadati</taxon>
        <taxon>Bacteroidota</taxon>
        <taxon>Cytophagia</taxon>
        <taxon>Cytophagales</taxon>
        <taxon>Flectobacillaceae</taxon>
        <taxon>Arcicella</taxon>
    </lineage>
</organism>
<evidence type="ECO:0000259" key="1">
    <source>
        <dbReference type="PROSITE" id="PS50846"/>
    </source>
</evidence>
<proteinExistence type="predicted"/>
<protein>
    <submittedName>
        <fullName evidence="2">Heavy metal-associated domain-containing protein</fullName>
    </submittedName>
</protein>
<dbReference type="EMBL" id="JAYGIL010000014">
    <property type="protein sequence ID" value="MEA5403833.1"/>
    <property type="molecule type" value="Genomic_DNA"/>
</dbReference>
<dbReference type="InterPro" id="IPR036163">
    <property type="entry name" value="HMA_dom_sf"/>
</dbReference>
<evidence type="ECO:0000313" key="3">
    <source>
        <dbReference type="Proteomes" id="UP001303899"/>
    </source>
</evidence>
<accession>A0ABU5S6H0</accession>
<name>A0ABU5S6H0_9BACT</name>
<reference evidence="2 3" key="1">
    <citation type="submission" date="2023-12" db="EMBL/GenBank/DDBJ databases">
        <title>Novel species of the genus Arcicella isolated from rivers.</title>
        <authorList>
            <person name="Lu H."/>
        </authorList>
    </citation>
    <scope>NUCLEOTIDE SEQUENCE [LARGE SCALE GENOMIC DNA]</scope>
    <source>
        <strain evidence="2 3">DC2W</strain>
    </source>
</reference>
<dbReference type="SUPFAM" id="SSF55008">
    <property type="entry name" value="HMA, heavy metal-associated domain"/>
    <property type="match status" value="1"/>
</dbReference>
<gene>
    <name evidence="2" type="ORF">VB776_12975</name>
</gene>
<comment type="caution">
    <text evidence="2">The sequence shown here is derived from an EMBL/GenBank/DDBJ whole genome shotgun (WGS) entry which is preliminary data.</text>
</comment>
<dbReference type="Pfam" id="PF00403">
    <property type="entry name" value="HMA"/>
    <property type="match status" value="1"/>
</dbReference>